<feature type="domain" description="Tc1-like transposase DDE" evidence="1">
    <location>
        <begin position="2"/>
        <end position="71"/>
    </location>
</feature>
<gene>
    <name evidence="2" type="ORF">GWK36_08160</name>
</gene>
<proteinExistence type="predicted"/>
<keyword evidence="3" id="KW-1185">Reference proteome</keyword>
<name>A0A6G7VD67_9GAMM</name>
<accession>A0A6G7VD67</accession>
<sequence>MIRVVLDNLNTHKAASLCEAFPPEQARAIAKKLEFHYTPKHGSWLNIAEIELAVLSNMCLSQRIADEDSLRREVDANVRERNAKAVPVKWKFSTQDARRKLARMYPCVST</sequence>
<dbReference type="EMBL" id="CP048029">
    <property type="protein sequence ID" value="QIK37961.1"/>
    <property type="molecule type" value="Genomic_DNA"/>
</dbReference>
<dbReference type="Pfam" id="PF13358">
    <property type="entry name" value="DDE_3"/>
    <property type="match status" value="1"/>
</dbReference>
<dbReference type="Proteomes" id="UP000502699">
    <property type="component" value="Chromosome"/>
</dbReference>
<dbReference type="AlphaFoldDB" id="A0A6G7VD67"/>
<dbReference type="InterPro" id="IPR038717">
    <property type="entry name" value="Tc1-like_DDE_dom"/>
</dbReference>
<reference evidence="3" key="1">
    <citation type="submission" date="2020-01" db="EMBL/GenBank/DDBJ databases">
        <title>Caldichromatium gen. nov., sp. nov., a thermophilic purple sulfur bacterium member of the family Chromatiaceae isolated from Nakabusa hot spring, Japan.</title>
        <authorList>
            <person name="Saini M.K."/>
            <person name="Hanada S."/>
            <person name="Tank M."/>
        </authorList>
    </citation>
    <scope>NUCLEOTIDE SEQUENCE [LARGE SCALE GENOMIC DNA]</scope>
    <source>
        <strain evidence="3">No.7</strain>
    </source>
</reference>
<organism evidence="2 3">
    <name type="scientific">Caldichromatium japonicum</name>
    <dbReference type="NCBI Taxonomy" id="2699430"/>
    <lineage>
        <taxon>Bacteria</taxon>
        <taxon>Pseudomonadati</taxon>
        <taxon>Pseudomonadota</taxon>
        <taxon>Gammaproteobacteria</taxon>
        <taxon>Chromatiales</taxon>
        <taxon>Chromatiaceae</taxon>
        <taxon>Caldichromatium</taxon>
    </lineage>
</organism>
<evidence type="ECO:0000313" key="3">
    <source>
        <dbReference type="Proteomes" id="UP000502699"/>
    </source>
</evidence>
<evidence type="ECO:0000313" key="2">
    <source>
        <dbReference type="EMBL" id="QIK37961.1"/>
    </source>
</evidence>
<dbReference type="RefSeq" id="WP_166270724.1">
    <property type="nucleotide sequence ID" value="NZ_CP048029.1"/>
</dbReference>
<evidence type="ECO:0000259" key="1">
    <source>
        <dbReference type="Pfam" id="PF13358"/>
    </source>
</evidence>
<protein>
    <recommendedName>
        <fullName evidence="1">Tc1-like transposase DDE domain-containing protein</fullName>
    </recommendedName>
</protein>
<dbReference type="KEGG" id="cjap:GWK36_08160"/>